<dbReference type="KEGG" id="aaf:AURANDRAFT_72785"/>
<protein>
    <recommendedName>
        <fullName evidence="4">Cullin family profile domain-containing protein</fullName>
    </recommendedName>
</protein>
<dbReference type="EMBL" id="GL833188">
    <property type="protein sequence ID" value="EGB03164.1"/>
    <property type="molecule type" value="Genomic_DNA"/>
</dbReference>
<dbReference type="Gene3D" id="1.10.10.10">
    <property type="entry name" value="Winged helix-like DNA-binding domain superfamily/Winged helix DNA-binding domain"/>
    <property type="match status" value="1"/>
</dbReference>
<evidence type="ECO:0000313" key="6">
    <source>
        <dbReference type="Proteomes" id="UP000002729"/>
    </source>
</evidence>
<dbReference type="InterPro" id="IPR059120">
    <property type="entry name" value="Cullin-like_AB"/>
</dbReference>
<evidence type="ECO:0000313" key="5">
    <source>
        <dbReference type="EMBL" id="EGB03164.1"/>
    </source>
</evidence>
<dbReference type="FunFam" id="1.20.1310.10:FF:000001">
    <property type="entry name" value="Cullin 3"/>
    <property type="match status" value="1"/>
</dbReference>
<dbReference type="SMART" id="SM00884">
    <property type="entry name" value="Cullin_Nedd8"/>
    <property type="match status" value="1"/>
</dbReference>
<organism evidence="6">
    <name type="scientific">Aureococcus anophagefferens</name>
    <name type="common">Harmful bloom alga</name>
    <dbReference type="NCBI Taxonomy" id="44056"/>
    <lineage>
        <taxon>Eukaryota</taxon>
        <taxon>Sar</taxon>
        <taxon>Stramenopiles</taxon>
        <taxon>Ochrophyta</taxon>
        <taxon>Pelagophyceae</taxon>
        <taxon>Pelagomonadales</taxon>
        <taxon>Pelagomonadaceae</taxon>
        <taxon>Aureococcus</taxon>
    </lineage>
</organism>
<dbReference type="SUPFAM" id="SSF46785">
    <property type="entry name" value="Winged helix' DNA-binding domain"/>
    <property type="match status" value="1"/>
</dbReference>
<proteinExistence type="inferred from homology"/>
<dbReference type="PANTHER" id="PTHR11932">
    <property type="entry name" value="CULLIN"/>
    <property type="match status" value="1"/>
</dbReference>
<gene>
    <name evidence="5" type="ORF">AURANDRAFT_72785</name>
</gene>
<dbReference type="SMART" id="SM00182">
    <property type="entry name" value="CULLIN"/>
    <property type="match status" value="1"/>
</dbReference>
<dbReference type="InterPro" id="IPR036390">
    <property type="entry name" value="WH_DNA-bd_sf"/>
</dbReference>
<dbReference type="InParanoid" id="F0YNZ8"/>
<dbReference type="InterPro" id="IPR016158">
    <property type="entry name" value="Cullin_homology"/>
</dbReference>
<dbReference type="GO" id="GO:0006511">
    <property type="term" value="P:ubiquitin-dependent protein catabolic process"/>
    <property type="evidence" value="ECO:0007669"/>
    <property type="project" value="InterPro"/>
</dbReference>
<dbReference type="eggNOG" id="KOG2166">
    <property type="taxonomic scope" value="Eukaryota"/>
</dbReference>
<evidence type="ECO:0000256" key="1">
    <source>
        <dbReference type="ARBA" id="ARBA00006019"/>
    </source>
</evidence>
<reference evidence="5 6" key="1">
    <citation type="journal article" date="2011" name="Proc. Natl. Acad. Sci. U.S.A.">
        <title>Niche of harmful alga Aureococcus anophagefferens revealed through ecogenomics.</title>
        <authorList>
            <person name="Gobler C.J."/>
            <person name="Berry D.L."/>
            <person name="Dyhrman S.T."/>
            <person name="Wilhelm S.W."/>
            <person name="Salamov A."/>
            <person name="Lobanov A.V."/>
            <person name="Zhang Y."/>
            <person name="Collier J.L."/>
            <person name="Wurch L.L."/>
            <person name="Kustka A.B."/>
            <person name="Dill B.D."/>
            <person name="Shah M."/>
            <person name="VerBerkmoes N.C."/>
            <person name="Kuo A."/>
            <person name="Terry A."/>
            <person name="Pangilinan J."/>
            <person name="Lindquist E.A."/>
            <person name="Lucas S."/>
            <person name="Paulsen I.T."/>
            <person name="Hattenrath-Lehmann T.K."/>
            <person name="Talmage S.C."/>
            <person name="Walker E.A."/>
            <person name="Koch F."/>
            <person name="Burson A.M."/>
            <person name="Marcoval M.A."/>
            <person name="Tang Y.Z."/>
            <person name="Lecleir G.R."/>
            <person name="Coyne K.J."/>
            <person name="Berg G.M."/>
            <person name="Bertrand E.M."/>
            <person name="Saito M.A."/>
            <person name="Gladyshev V.N."/>
            <person name="Grigoriev I.V."/>
        </authorList>
    </citation>
    <scope>NUCLEOTIDE SEQUENCE [LARGE SCALE GENOMIC DNA]</scope>
    <source>
        <strain evidence="6">CCMP 1984</strain>
    </source>
</reference>
<sequence length="768" mass="88952">MLERGEGDNSTILPRFHSDGGLGGRPARITQNALYCVLCTSHGWGKIKLNGIDVLLEVLRGNAMETQPFGNKGYVSLYTISYRMCSNAGSCDHSKALYDRSKAEMEKVLRSHVLPELQRLKGISTTAKGGEYLLRRFSHHWTCHKIFLKWMQQLFRHLDNGYVANSSIATLTSVGLELFHNIIFSEFKREVRDSLVHVIERERDNKCIDPELIRTCVSVFPTMGLCSKTSDLRTIQSALLMQPDLDIYETDFESYLLKRTSDYYARQSRQWLEVDSIPIYLKKTELALKHELGRVRSYLHSSSESKLLTVCEYELLQTHKDALVDRENSGMIVLLAQDQNDDLMRMFNLFRRIPQGLVPMASTFKKFVLAQGTCVLKERLNEQEQTNGERKRPSSDDPLTVEKLLSMHRKMKTMVAELFGQDNRFQRALKEALQDVINTDLSRGLSNVEMLVMYTDRVLSGKLKLCEEDLEKILDELLDLFLFISDKDLYSELYREHLAKRLLSKKCTLLHVEKSLIVKMKTQQGEDLERVWRAHQNAGRGEKSSGDVHGKLEFSVQVLTQGFWPTQRYRELHLSREMIIAKMAFDGWYRDRHSHRILSWIYALGDVTIKGIFGARTYDINMITFQAMVLLHFSEFGGQITFDEYKVLKKSGNSRTINSTVDQFYADPLFTSKLKRFCIQMSSLDGETKKKVDQEVIQQRSYNIDATCVSPFPYEIRLAHQELMGEVIHQIQHFKPDSKLVRQRIEGLIEREYLQRDTNDPKMYVYLP</sequence>
<dbReference type="Gene3D" id="3.30.230.130">
    <property type="entry name" value="Cullin, Chain C, Domain 2"/>
    <property type="match status" value="1"/>
</dbReference>
<dbReference type="AlphaFoldDB" id="F0YNZ8"/>
<dbReference type="Pfam" id="PF00888">
    <property type="entry name" value="Cullin"/>
    <property type="match status" value="1"/>
</dbReference>
<dbReference type="Pfam" id="PF26557">
    <property type="entry name" value="Cullin_AB"/>
    <property type="match status" value="1"/>
</dbReference>
<keyword evidence="6" id="KW-1185">Reference proteome</keyword>
<dbReference type="OMA" id="ICNEEMI"/>
<dbReference type="OrthoDB" id="27073at2759"/>
<dbReference type="Proteomes" id="UP000002729">
    <property type="component" value="Unassembled WGS sequence"/>
</dbReference>
<accession>F0YNZ8</accession>
<dbReference type="SUPFAM" id="SSF74788">
    <property type="entry name" value="Cullin repeat-like"/>
    <property type="match status" value="1"/>
</dbReference>
<dbReference type="FunCoup" id="F0YNZ8">
    <property type="interactions" value="255"/>
</dbReference>
<dbReference type="PROSITE" id="PS50069">
    <property type="entry name" value="CULLIN_2"/>
    <property type="match status" value="1"/>
</dbReference>
<dbReference type="SUPFAM" id="SSF75632">
    <property type="entry name" value="Cullin homology domain"/>
    <property type="match status" value="1"/>
</dbReference>
<dbReference type="GeneID" id="20228876"/>
<dbReference type="Pfam" id="PF10557">
    <property type="entry name" value="Cullin_Nedd8"/>
    <property type="match status" value="1"/>
</dbReference>
<dbReference type="InterPro" id="IPR036317">
    <property type="entry name" value="Cullin_homology_sf"/>
</dbReference>
<dbReference type="InterPro" id="IPR036388">
    <property type="entry name" value="WH-like_DNA-bd_sf"/>
</dbReference>
<comment type="similarity">
    <text evidence="1 2 3">Belongs to the cullin family.</text>
</comment>
<dbReference type="InterPro" id="IPR016159">
    <property type="entry name" value="Cullin_repeat-like_dom_sf"/>
</dbReference>
<dbReference type="Gene3D" id="1.20.1310.10">
    <property type="entry name" value="Cullin Repeats"/>
    <property type="match status" value="4"/>
</dbReference>
<dbReference type="InterPro" id="IPR001373">
    <property type="entry name" value="Cullin_N"/>
</dbReference>
<evidence type="ECO:0000256" key="2">
    <source>
        <dbReference type="PROSITE-ProRule" id="PRU00330"/>
    </source>
</evidence>
<evidence type="ECO:0000256" key="3">
    <source>
        <dbReference type="RuleBase" id="RU003829"/>
    </source>
</evidence>
<dbReference type="InterPro" id="IPR019559">
    <property type="entry name" value="Cullin_neddylation_domain"/>
</dbReference>
<evidence type="ECO:0000259" key="4">
    <source>
        <dbReference type="PROSITE" id="PS50069"/>
    </source>
</evidence>
<name>F0YNZ8_AURAN</name>
<feature type="domain" description="Cullin family profile" evidence="4">
    <location>
        <begin position="446"/>
        <end position="646"/>
    </location>
</feature>
<dbReference type="GO" id="GO:0031625">
    <property type="term" value="F:ubiquitin protein ligase binding"/>
    <property type="evidence" value="ECO:0007669"/>
    <property type="project" value="InterPro"/>
</dbReference>
<dbReference type="RefSeq" id="XP_009042140.1">
    <property type="nucleotide sequence ID" value="XM_009043892.1"/>
</dbReference>
<dbReference type="InterPro" id="IPR045093">
    <property type="entry name" value="Cullin"/>
</dbReference>